<organism evidence="2 3">
    <name type="scientific">Flagellimonas flava</name>
    <dbReference type="NCBI Taxonomy" id="570519"/>
    <lineage>
        <taxon>Bacteria</taxon>
        <taxon>Pseudomonadati</taxon>
        <taxon>Bacteroidota</taxon>
        <taxon>Flavobacteriia</taxon>
        <taxon>Flavobacteriales</taxon>
        <taxon>Flavobacteriaceae</taxon>
        <taxon>Flagellimonas</taxon>
    </lineage>
</organism>
<evidence type="ECO:0000313" key="2">
    <source>
        <dbReference type="EMBL" id="SHG83178.1"/>
    </source>
</evidence>
<dbReference type="EMBL" id="FQWL01000004">
    <property type="protein sequence ID" value="SHG83178.1"/>
    <property type="molecule type" value="Genomic_DNA"/>
</dbReference>
<gene>
    <name evidence="2" type="ORF">SAMN04488116_2599</name>
</gene>
<feature type="transmembrane region" description="Helical" evidence="1">
    <location>
        <begin position="119"/>
        <end position="137"/>
    </location>
</feature>
<keyword evidence="1" id="KW-0472">Membrane</keyword>
<dbReference type="Proteomes" id="UP000184532">
    <property type="component" value="Unassembled WGS sequence"/>
</dbReference>
<keyword evidence="1" id="KW-1133">Transmembrane helix</keyword>
<reference evidence="3" key="1">
    <citation type="submission" date="2016-11" db="EMBL/GenBank/DDBJ databases">
        <authorList>
            <person name="Varghese N."/>
            <person name="Submissions S."/>
        </authorList>
    </citation>
    <scope>NUCLEOTIDE SEQUENCE [LARGE SCALE GENOMIC DNA]</scope>
    <source>
        <strain evidence="3">DSM 22638</strain>
    </source>
</reference>
<keyword evidence="1" id="KW-0812">Transmembrane</keyword>
<dbReference type="AlphaFoldDB" id="A0A1M5N0V7"/>
<keyword evidence="3" id="KW-1185">Reference proteome</keyword>
<name>A0A1M5N0V7_9FLAO</name>
<proteinExistence type="predicted"/>
<accession>A0A1M5N0V7</accession>
<evidence type="ECO:0000313" key="3">
    <source>
        <dbReference type="Proteomes" id="UP000184532"/>
    </source>
</evidence>
<protein>
    <submittedName>
        <fullName evidence="2">Uncharacterized protein</fullName>
    </submittedName>
</protein>
<evidence type="ECO:0000256" key="1">
    <source>
        <dbReference type="SAM" id="Phobius"/>
    </source>
</evidence>
<sequence length="142" mass="17451">MPYMQNKKIYRYTNVELLDQIKNGSSKTLVNQAQEELDKRDLSHLELNKLEEEYVKFKAYQEKRKNEPLTREEWFNFFFWSFLQPNSRWIKDNFSESEYKRFRTHGFDKKLRQVREAKIYGFIFWFIIATALIFFVLPKLGL</sequence>
<dbReference type="STRING" id="570519.SAMN04488116_2599"/>